<dbReference type="SUPFAM" id="SSF51735">
    <property type="entry name" value="NAD(P)-binding Rossmann-fold domains"/>
    <property type="match status" value="1"/>
</dbReference>
<dbReference type="PANTHER" id="PTHR43162">
    <property type="match status" value="1"/>
</dbReference>
<evidence type="ECO:0000313" key="3">
    <source>
        <dbReference type="Proteomes" id="UP001597260"/>
    </source>
</evidence>
<proteinExistence type="predicted"/>
<feature type="domain" description="NAD(P)-binding" evidence="1">
    <location>
        <begin position="6"/>
        <end position="182"/>
    </location>
</feature>
<dbReference type="InterPro" id="IPR051604">
    <property type="entry name" value="Ergot_Alk_Oxidoreductase"/>
</dbReference>
<dbReference type="Proteomes" id="UP001597260">
    <property type="component" value="Unassembled WGS sequence"/>
</dbReference>
<dbReference type="RefSeq" id="WP_377577843.1">
    <property type="nucleotide sequence ID" value="NZ_JBHTMP010000079.1"/>
</dbReference>
<sequence>MILVTGATGTIGRHLVRALDDAGASFRALVRDEAKGRKLGCDFVVGDLDEPASVSAALKGVDRLLLNSGGALPVPGPQPMVRQQIAAIDAARTAEVAQLVKVSAWQPGPEAKLSVRAHWEIEQHLHGSGLTWSTLQPTGYMQNFFTGEGGFAGDNTVAGPYGEGRVAYIDAYDIAACAAVLLTSDPEDAGTVHPLTGPEALTHREIAAKLGAPFRDLPPAEAAEDLRARGLPDWFVTDLLWLYADMASGGMSEVIPTVRELTGRAPRTFDEFLAANRSSTTFRVE</sequence>
<dbReference type="EMBL" id="JBHTMP010000079">
    <property type="protein sequence ID" value="MFD1325458.1"/>
    <property type="molecule type" value="Genomic_DNA"/>
</dbReference>
<dbReference type="PANTHER" id="PTHR43162:SF1">
    <property type="entry name" value="PRESTALK A DIFFERENTIATION PROTEIN A"/>
    <property type="match status" value="1"/>
</dbReference>
<dbReference type="Pfam" id="PF13460">
    <property type="entry name" value="NAD_binding_10"/>
    <property type="match status" value="1"/>
</dbReference>
<accession>A0ABW3YLL8</accession>
<dbReference type="InterPro" id="IPR036291">
    <property type="entry name" value="NAD(P)-bd_dom_sf"/>
</dbReference>
<evidence type="ECO:0000313" key="2">
    <source>
        <dbReference type="EMBL" id="MFD1325458.1"/>
    </source>
</evidence>
<evidence type="ECO:0000259" key="1">
    <source>
        <dbReference type="Pfam" id="PF13460"/>
    </source>
</evidence>
<protein>
    <submittedName>
        <fullName evidence="2">NAD(P)H-binding protein</fullName>
    </submittedName>
</protein>
<gene>
    <name evidence="2" type="ORF">ACFQ4H_30675</name>
</gene>
<dbReference type="Gene3D" id="3.90.25.10">
    <property type="entry name" value="UDP-galactose 4-epimerase, domain 1"/>
    <property type="match status" value="1"/>
</dbReference>
<comment type="caution">
    <text evidence="2">The sequence shown here is derived from an EMBL/GenBank/DDBJ whole genome shotgun (WGS) entry which is preliminary data.</text>
</comment>
<dbReference type="InterPro" id="IPR016040">
    <property type="entry name" value="NAD(P)-bd_dom"/>
</dbReference>
<dbReference type="Gene3D" id="3.40.50.720">
    <property type="entry name" value="NAD(P)-binding Rossmann-like Domain"/>
    <property type="match status" value="1"/>
</dbReference>
<organism evidence="2 3">
    <name type="scientific">Micromonospora sonneratiae</name>
    <dbReference type="NCBI Taxonomy" id="1184706"/>
    <lineage>
        <taxon>Bacteria</taxon>
        <taxon>Bacillati</taxon>
        <taxon>Actinomycetota</taxon>
        <taxon>Actinomycetes</taxon>
        <taxon>Micromonosporales</taxon>
        <taxon>Micromonosporaceae</taxon>
        <taxon>Micromonospora</taxon>
    </lineage>
</organism>
<reference evidence="3" key="1">
    <citation type="journal article" date="2019" name="Int. J. Syst. Evol. Microbiol.">
        <title>The Global Catalogue of Microorganisms (GCM) 10K type strain sequencing project: providing services to taxonomists for standard genome sequencing and annotation.</title>
        <authorList>
            <consortium name="The Broad Institute Genomics Platform"/>
            <consortium name="The Broad Institute Genome Sequencing Center for Infectious Disease"/>
            <person name="Wu L."/>
            <person name="Ma J."/>
        </authorList>
    </citation>
    <scope>NUCLEOTIDE SEQUENCE [LARGE SCALE GENOMIC DNA]</scope>
    <source>
        <strain evidence="3">JCM 31037</strain>
    </source>
</reference>
<keyword evidence="3" id="KW-1185">Reference proteome</keyword>
<name>A0ABW3YLL8_9ACTN</name>